<keyword evidence="3" id="KW-1185">Reference proteome</keyword>
<feature type="compositionally biased region" description="Gly residues" evidence="1">
    <location>
        <begin position="219"/>
        <end position="228"/>
    </location>
</feature>
<evidence type="ECO:0000313" key="3">
    <source>
        <dbReference type="Proteomes" id="UP000664859"/>
    </source>
</evidence>
<dbReference type="GO" id="GO:0006044">
    <property type="term" value="P:N-acetylglucosamine metabolic process"/>
    <property type="evidence" value="ECO:0007669"/>
    <property type="project" value="TreeGrafter"/>
</dbReference>
<feature type="region of interest" description="Disordered" evidence="1">
    <location>
        <begin position="219"/>
        <end position="250"/>
    </location>
</feature>
<dbReference type="Gene3D" id="3.40.50.300">
    <property type="entry name" value="P-loop containing nucleotide triphosphate hydrolases"/>
    <property type="match status" value="1"/>
</dbReference>
<sequence>MPPPRLIGASHPETAETAASPPPGFDYNSLPRVTHKRVIISSEGRSGSTLVGSLFDSTDWTYYYDTLVGLPFNSTDWTYYYEPLRFVWPPMEAARAKEMEAWDGDGTIAHCSAHNPVRCTAASLAALFEARRAHCFVHNPVRRTAASPAALFEVVGCQRTVVGCQRTVRPWELLAREIADAARDPIKERRQWIGTRDHTWATGSAAEFLRASGLFDDGNGGGGGGSGGREGDAAPPLFAPGDMPTPEQESPLQCRGEVEETLSQCHGKVGVAAKIIRMTGRLGELFAAADAVGVQLDLLVHLVRDPRAVLASRYGDPRAVLASRYGDPRAVLTSRYGIGWMHPTSRTYNATRAWASSICGDIMHDARSSAQRDEYLLLRYEDLAGDSAQRAEYLLLRYEDLAGDAEGRAGDAEDRARMVYARIGAPVPRDVLRAARVYDGCVAGPDDERRQCRRDKAAMSARPNHGNGYDTAPRNFTERIGKWRDVLSDDEVRATEDGCAEVFATMYADATLHFASRR</sequence>
<feature type="region of interest" description="Disordered" evidence="1">
    <location>
        <begin position="1"/>
        <end position="27"/>
    </location>
</feature>
<comment type="caution">
    <text evidence="2">The sequence shown here is derived from an EMBL/GenBank/DDBJ whole genome shotgun (WGS) entry which is preliminary data.</text>
</comment>
<dbReference type="OrthoDB" id="6138663at2759"/>
<dbReference type="GO" id="GO:0006790">
    <property type="term" value="P:sulfur compound metabolic process"/>
    <property type="evidence" value="ECO:0007669"/>
    <property type="project" value="TreeGrafter"/>
</dbReference>
<organism evidence="2 3">
    <name type="scientific">Tribonema minus</name>
    <dbReference type="NCBI Taxonomy" id="303371"/>
    <lineage>
        <taxon>Eukaryota</taxon>
        <taxon>Sar</taxon>
        <taxon>Stramenopiles</taxon>
        <taxon>Ochrophyta</taxon>
        <taxon>PX clade</taxon>
        <taxon>Xanthophyceae</taxon>
        <taxon>Tribonematales</taxon>
        <taxon>Tribonemataceae</taxon>
        <taxon>Tribonema</taxon>
    </lineage>
</organism>
<dbReference type="Proteomes" id="UP000664859">
    <property type="component" value="Unassembled WGS sequence"/>
</dbReference>
<dbReference type="PANTHER" id="PTHR10704">
    <property type="entry name" value="CARBOHYDRATE SULFOTRANSFERASE"/>
    <property type="match status" value="1"/>
</dbReference>
<dbReference type="GO" id="GO:0001517">
    <property type="term" value="F:N-acetylglucosamine 6-O-sulfotransferase activity"/>
    <property type="evidence" value="ECO:0007669"/>
    <property type="project" value="TreeGrafter"/>
</dbReference>
<reference evidence="2" key="1">
    <citation type="submission" date="2021-02" db="EMBL/GenBank/DDBJ databases">
        <title>First Annotated Genome of the Yellow-green Alga Tribonema minus.</title>
        <authorList>
            <person name="Mahan K.M."/>
        </authorList>
    </citation>
    <scope>NUCLEOTIDE SEQUENCE</scope>
    <source>
        <strain evidence="2">UTEX B ZZ1240</strain>
    </source>
</reference>
<dbReference type="AlphaFoldDB" id="A0A835Z755"/>
<dbReference type="EMBL" id="JAFCMP010000085">
    <property type="protein sequence ID" value="KAG5187693.1"/>
    <property type="molecule type" value="Genomic_DNA"/>
</dbReference>
<evidence type="ECO:0008006" key="4">
    <source>
        <dbReference type="Google" id="ProtNLM"/>
    </source>
</evidence>
<dbReference type="InterPro" id="IPR027417">
    <property type="entry name" value="P-loop_NTPase"/>
</dbReference>
<protein>
    <recommendedName>
        <fullName evidence="4">Sulfotransferase</fullName>
    </recommendedName>
</protein>
<evidence type="ECO:0000256" key="1">
    <source>
        <dbReference type="SAM" id="MobiDB-lite"/>
    </source>
</evidence>
<gene>
    <name evidence="2" type="ORF">JKP88DRAFT_287999</name>
</gene>
<dbReference type="InterPro" id="IPR051135">
    <property type="entry name" value="Gal/GlcNAc/GalNAc_ST"/>
</dbReference>
<dbReference type="PANTHER" id="PTHR10704:SF71">
    <property type="entry name" value="CARBOHYDRATE SULFOTRANSFERASE 1-LIKE"/>
    <property type="match status" value="1"/>
</dbReference>
<evidence type="ECO:0000313" key="2">
    <source>
        <dbReference type="EMBL" id="KAG5187693.1"/>
    </source>
</evidence>
<dbReference type="SUPFAM" id="SSF52540">
    <property type="entry name" value="P-loop containing nucleoside triphosphate hydrolases"/>
    <property type="match status" value="1"/>
</dbReference>
<name>A0A835Z755_9STRA</name>
<proteinExistence type="predicted"/>
<accession>A0A835Z755</accession>